<dbReference type="PANTHER" id="PTHR10398">
    <property type="entry name" value="AFADIN"/>
    <property type="match status" value="1"/>
</dbReference>
<dbReference type="EMBL" id="JANIIK010000035">
    <property type="protein sequence ID" value="KAJ3613120.1"/>
    <property type="molecule type" value="Genomic_DNA"/>
</dbReference>
<dbReference type="GO" id="GO:0007165">
    <property type="term" value="P:signal transduction"/>
    <property type="evidence" value="ECO:0007669"/>
    <property type="project" value="InterPro"/>
</dbReference>
<dbReference type="Gene3D" id="2.30.42.10">
    <property type="match status" value="1"/>
</dbReference>
<feature type="compositionally biased region" description="Acidic residues" evidence="1">
    <location>
        <begin position="1078"/>
        <end position="1089"/>
    </location>
</feature>
<dbReference type="Proteomes" id="UP001148018">
    <property type="component" value="Unassembled WGS sequence"/>
</dbReference>
<dbReference type="OrthoDB" id="6260541at2759"/>
<dbReference type="GO" id="GO:0005912">
    <property type="term" value="C:adherens junction"/>
    <property type="evidence" value="ECO:0007669"/>
    <property type="project" value="TreeGrafter"/>
</dbReference>
<dbReference type="SUPFAM" id="SSF54236">
    <property type="entry name" value="Ubiquitin-like"/>
    <property type="match status" value="1"/>
</dbReference>
<dbReference type="SMART" id="SM01132">
    <property type="entry name" value="DIL"/>
    <property type="match status" value="1"/>
</dbReference>
<feature type="compositionally biased region" description="Low complexity" evidence="1">
    <location>
        <begin position="641"/>
        <end position="650"/>
    </location>
</feature>
<keyword evidence="6" id="KW-1185">Reference proteome</keyword>
<evidence type="ECO:0000256" key="1">
    <source>
        <dbReference type="SAM" id="MobiDB-lite"/>
    </source>
</evidence>
<comment type="caution">
    <text evidence="5">The sequence shown here is derived from an EMBL/GenBank/DDBJ whole genome shotgun (WGS) entry which is preliminary data.</text>
</comment>
<evidence type="ECO:0000313" key="6">
    <source>
        <dbReference type="Proteomes" id="UP001148018"/>
    </source>
</evidence>
<reference evidence="5" key="1">
    <citation type="submission" date="2022-07" db="EMBL/GenBank/DDBJ databases">
        <title>Chromosome-level genome of Muraenolepis orangiensis.</title>
        <authorList>
            <person name="Kim J."/>
        </authorList>
    </citation>
    <scope>NUCLEOTIDE SEQUENCE</scope>
    <source>
        <strain evidence="5">KU_S4_2022</strain>
        <tissue evidence="5">Muscle</tissue>
    </source>
</reference>
<dbReference type="InterPro" id="IPR036034">
    <property type="entry name" value="PDZ_sf"/>
</dbReference>
<feature type="compositionally biased region" description="Basic and acidic residues" evidence="1">
    <location>
        <begin position="1015"/>
        <end position="1034"/>
    </location>
</feature>
<evidence type="ECO:0000259" key="2">
    <source>
        <dbReference type="PROSITE" id="PS50106"/>
    </source>
</evidence>
<accession>A0A9Q0IWI9</accession>
<feature type="non-terminal residue" evidence="5">
    <location>
        <position position="1169"/>
    </location>
</feature>
<dbReference type="GO" id="GO:0050839">
    <property type="term" value="F:cell adhesion molecule binding"/>
    <property type="evidence" value="ECO:0007669"/>
    <property type="project" value="TreeGrafter"/>
</dbReference>
<feature type="region of interest" description="Disordered" evidence="1">
    <location>
        <begin position="608"/>
        <end position="677"/>
    </location>
</feature>
<dbReference type="SMART" id="SM00228">
    <property type="entry name" value="PDZ"/>
    <property type="match status" value="1"/>
</dbReference>
<feature type="compositionally biased region" description="Basic and acidic residues" evidence="1">
    <location>
        <begin position="845"/>
        <end position="863"/>
    </location>
</feature>
<proteinExistence type="predicted"/>
<dbReference type="PROSITE" id="PS50200">
    <property type="entry name" value="RA"/>
    <property type="match status" value="1"/>
</dbReference>
<organism evidence="5 6">
    <name type="scientific">Muraenolepis orangiensis</name>
    <name type="common">Patagonian moray cod</name>
    <dbReference type="NCBI Taxonomy" id="630683"/>
    <lineage>
        <taxon>Eukaryota</taxon>
        <taxon>Metazoa</taxon>
        <taxon>Chordata</taxon>
        <taxon>Craniata</taxon>
        <taxon>Vertebrata</taxon>
        <taxon>Euteleostomi</taxon>
        <taxon>Actinopterygii</taxon>
        <taxon>Neopterygii</taxon>
        <taxon>Teleostei</taxon>
        <taxon>Neoteleostei</taxon>
        <taxon>Acanthomorphata</taxon>
        <taxon>Zeiogadaria</taxon>
        <taxon>Gadariae</taxon>
        <taxon>Gadiformes</taxon>
        <taxon>Muraenolepidoidei</taxon>
        <taxon>Muraenolepididae</taxon>
        <taxon>Muraenolepis</taxon>
    </lineage>
</organism>
<feature type="region of interest" description="Disordered" evidence="1">
    <location>
        <begin position="1075"/>
        <end position="1118"/>
    </location>
</feature>
<feature type="compositionally biased region" description="Polar residues" evidence="1">
    <location>
        <begin position="932"/>
        <end position="941"/>
    </location>
</feature>
<dbReference type="PROSITE" id="PS51126">
    <property type="entry name" value="DILUTE"/>
    <property type="match status" value="1"/>
</dbReference>
<dbReference type="CDD" id="cd15471">
    <property type="entry name" value="Myo5p-like_CBD_afadin"/>
    <property type="match status" value="1"/>
</dbReference>
<feature type="region of interest" description="Disordered" evidence="1">
    <location>
        <begin position="755"/>
        <end position="1034"/>
    </location>
</feature>
<feature type="domain" description="Dilute" evidence="4">
    <location>
        <begin position="214"/>
        <end position="410"/>
    </location>
</feature>
<dbReference type="PANTHER" id="PTHR10398:SF2">
    <property type="entry name" value="AFADIN"/>
    <property type="match status" value="1"/>
</dbReference>
<feature type="region of interest" description="Disordered" evidence="1">
    <location>
        <begin position="695"/>
        <end position="727"/>
    </location>
</feature>
<evidence type="ECO:0000259" key="3">
    <source>
        <dbReference type="PROSITE" id="PS50200"/>
    </source>
</evidence>
<feature type="compositionally biased region" description="Polar residues" evidence="1">
    <location>
        <begin position="962"/>
        <end position="985"/>
    </location>
</feature>
<dbReference type="Pfam" id="PF00788">
    <property type="entry name" value="RA"/>
    <property type="match status" value="1"/>
</dbReference>
<gene>
    <name evidence="5" type="ORF">NHX12_019372</name>
</gene>
<dbReference type="InterPro" id="IPR000159">
    <property type="entry name" value="RA_dom"/>
</dbReference>
<dbReference type="GO" id="GO:0032880">
    <property type="term" value="P:regulation of protein localization"/>
    <property type="evidence" value="ECO:0007669"/>
    <property type="project" value="TreeGrafter"/>
</dbReference>
<dbReference type="Gene3D" id="3.10.20.90">
    <property type="entry name" value="Phosphatidylinositol 3-kinase Catalytic Subunit, Chain A, domain 1"/>
    <property type="match status" value="1"/>
</dbReference>
<feature type="compositionally biased region" description="Low complexity" evidence="1">
    <location>
        <begin position="765"/>
        <end position="843"/>
    </location>
</feature>
<feature type="domain" description="PDZ" evidence="2">
    <location>
        <begin position="508"/>
        <end position="594"/>
    </location>
</feature>
<dbReference type="AlphaFoldDB" id="A0A9Q0IWI9"/>
<sequence>NLEFCGVMRFYLEDSAHCNVATKCVRVSSRETARELIQTLAEKFGQDSDVNPPRSTSFRLHEVHAREGERRLDLKEKPLLVQLSWSSEAREGRLVLRREALSLGVVVGLGGGGQQLNPVGRPQLPVQIQFSPGCEEAFLSAVIDYTHSWTVHFKLSPAYALYAAARSALQPAHLPPLGSAPGGKTDSHAVTAMANKMVAMTEKRDGDLGPLTQQPQLELSHLVHTAYKHLIQCLQKDLRKHLPTFFLDPEQHGALPPGIEMVLNTLMNAMALLRRCRVNPALTIQLFSQLLHFTSAWLFNRLLEPQAGPLGLRSHYWGAALRQRLSAIQGWAERQGLELAADCHLGHIVQATALLTMSKYWTEDAAALLETCFKLNSLQLHALLTGYQYGPQEPRVPPALIDSVVTAAKRSTDPLVVSDGRSLEREESLELRLPFLLPDGGYSCDTVGGTPPGFTQFLEPICRNGLCRLTPTADPHGSWRAFFSGTDSGTPGRLPQGAPWGQEPQVLSLTLRKPLRRGMGLSIVAARGSGQAHLGIYIKSIVQGGAAEQDGTLSAGDQLLSVDGQSVVGVNQERAAGIMVQTGPVVTLQVAKHAASYHGLEALINESRSAHNTGDRGPGRCGLPGLRPERPTQPGAGGGPRRQQQQQRNRPLYRSNPDVNCRGEEPPPPEGSVDKGAAVSTLNLCSETFRREYLTLPSSGHPDHRSSDRSQQTLRIPLGPPARRQSPHMRTFMRQALSQENLCLDTYSSFPLRPSVSSHGLLSKPPTQNQTPTKPHTPTQHQTHTQHETPTQHQTHTQHETPTQHQTHTQHETPTQHQTHTQHETPTQHQTHTQHETPTQHQTHTQHETRTQHQTHTQHETPTQHKTHTQHETPTQHQTPTQPQNPENRGVKSAAGVWRTPPSRMSGPPPTQPIRIQRPTVRAEAQPGVPLSTFQPGNTRASAARPAQSGSQNGSAPHPRPVSSSNTTQRNATTGQSQHNSSGPQRTAAGLPAPRHVSFQNPLPGREPPPPPPGEKGERLSPDPWRREAHKEHWRRRELELLEREVKELGAKACRSPGESQRLRGLTLEWHFQRRLQEEEEEEEEEEEDTHLTENRLLRDKNQVKEHQTTQVSEPEAQWKTTAVHCQVSVAVMYESRMKRPEAPEKLPFKERQQLFCLGTDSPSKVKVF</sequence>
<dbReference type="SMART" id="SM00314">
    <property type="entry name" value="RA"/>
    <property type="match status" value="1"/>
</dbReference>
<dbReference type="Pfam" id="PF01843">
    <property type="entry name" value="DIL"/>
    <property type="match status" value="1"/>
</dbReference>
<feature type="domain" description="Ras-associating" evidence="3">
    <location>
        <begin position="4"/>
        <end position="101"/>
    </location>
</feature>
<feature type="compositionally biased region" description="Low complexity" evidence="1">
    <location>
        <begin position="872"/>
        <end position="887"/>
    </location>
</feature>
<protein>
    <submittedName>
        <fullName evidence="5">Uncharacterized protein</fullName>
    </submittedName>
</protein>
<dbReference type="InterPro" id="IPR029071">
    <property type="entry name" value="Ubiquitin-like_domsf"/>
</dbReference>
<dbReference type="InterPro" id="IPR002710">
    <property type="entry name" value="Dilute_dom"/>
</dbReference>
<dbReference type="Pfam" id="PF00595">
    <property type="entry name" value="PDZ"/>
    <property type="match status" value="1"/>
</dbReference>
<feature type="compositionally biased region" description="Pro residues" evidence="1">
    <location>
        <begin position="1005"/>
        <end position="1014"/>
    </location>
</feature>
<dbReference type="PROSITE" id="PS50106">
    <property type="entry name" value="PDZ"/>
    <property type="match status" value="1"/>
</dbReference>
<name>A0A9Q0IWI9_9TELE</name>
<dbReference type="InterPro" id="IPR037977">
    <property type="entry name" value="CBD_Afadin"/>
</dbReference>
<dbReference type="InterPro" id="IPR001478">
    <property type="entry name" value="PDZ"/>
</dbReference>
<feature type="compositionally biased region" description="Basic and acidic residues" evidence="1">
    <location>
        <begin position="1090"/>
        <end position="1108"/>
    </location>
</feature>
<evidence type="ECO:0000259" key="4">
    <source>
        <dbReference type="PROSITE" id="PS51126"/>
    </source>
</evidence>
<evidence type="ECO:0000313" key="5">
    <source>
        <dbReference type="EMBL" id="KAJ3613120.1"/>
    </source>
</evidence>
<dbReference type="InterPro" id="IPR028842">
    <property type="entry name" value="Afadin"/>
</dbReference>
<dbReference type="SUPFAM" id="SSF50156">
    <property type="entry name" value="PDZ domain-like"/>
    <property type="match status" value="1"/>
</dbReference>